<evidence type="ECO:0008006" key="8">
    <source>
        <dbReference type="Google" id="ProtNLM"/>
    </source>
</evidence>
<evidence type="ECO:0000256" key="5">
    <source>
        <dbReference type="SAM" id="SignalP"/>
    </source>
</evidence>
<comment type="similarity">
    <text evidence="1">Belongs to the UDP-glycosyltransferase family.</text>
</comment>
<keyword evidence="4" id="KW-1133">Transmembrane helix</keyword>
<dbReference type="CDD" id="cd03784">
    <property type="entry name" value="GT1_Gtf-like"/>
    <property type="match status" value="1"/>
</dbReference>
<dbReference type="Proteomes" id="UP001153712">
    <property type="component" value="Chromosome 12"/>
</dbReference>
<dbReference type="GO" id="GO:0008194">
    <property type="term" value="F:UDP-glycosyltransferase activity"/>
    <property type="evidence" value="ECO:0007669"/>
    <property type="project" value="InterPro"/>
</dbReference>
<accession>A0A9N9TL12</accession>
<dbReference type="EMBL" id="OU900105">
    <property type="protein sequence ID" value="CAG9856810.1"/>
    <property type="molecule type" value="Genomic_DNA"/>
</dbReference>
<feature type="signal peptide" evidence="5">
    <location>
        <begin position="1"/>
        <end position="22"/>
    </location>
</feature>
<feature type="chain" id="PRO_5040380554" description="UDP-glucuronosyltransferase" evidence="5">
    <location>
        <begin position="23"/>
        <end position="533"/>
    </location>
</feature>
<dbReference type="AlphaFoldDB" id="A0A9N9TL12"/>
<dbReference type="Pfam" id="PF00201">
    <property type="entry name" value="UDPGT"/>
    <property type="match status" value="1"/>
</dbReference>
<evidence type="ECO:0000256" key="3">
    <source>
        <dbReference type="ARBA" id="ARBA00022679"/>
    </source>
</evidence>
<dbReference type="Gene3D" id="3.40.50.2000">
    <property type="entry name" value="Glycogen Phosphorylase B"/>
    <property type="match status" value="2"/>
</dbReference>
<keyword evidence="4" id="KW-0812">Transmembrane</keyword>
<dbReference type="PANTHER" id="PTHR48043:SF159">
    <property type="entry name" value="EG:EG0003.4 PROTEIN-RELATED"/>
    <property type="match status" value="1"/>
</dbReference>
<dbReference type="FunFam" id="3.40.50.2000:FF:000050">
    <property type="entry name" value="UDP-glucuronosyltransferase"/>
    <property type="match status" value="1"/>
</dbReference>
<protein>
    <recommendedName>
        <fullName evidence="8">UDP-glucuronosyltransferase</fullName>
    </recommendedName>
</protein>
<feature type="transmembrane region" description="Helical" evidence="4">
    <location>
        <begin position="475"/>
        <end position="500"/>
    </location>
</feature>
<proteinExistence type="inferred from homology"/>
<keyword evidence="4" id="KW-0472">Membrane</keyword>
<dbReference type="InterPro" id="IPR050271">
    <property type="entry name" value="UDP-glycosyltransferase"/>
</dbReference>
<evidence type="ECO:0000313" key="7">
    <source>
        <dbReference type="Proteomes" id="UP001153712"/>
    </source>
</evidence>
<evidence type="ECO:0000313" key="6">
    <source>
        <dbReference type="EMBL" id="CAG9856810.1"/>
    </source>
</evidence>
<gene>
    <name evidence="6" type="ORF">PHYEVI_LOCUS3223</name>
</gene>
<evidence type="ECO:0000256" key="4">
    <source>
        <dbReference type="SAM" id="Phobius"/>
    </source>
</evidence>
<keyword evidence="5" id="KW-0732">Signal</keyword>
<evidence type="ECO:0000256" key="2">
    <source>
        <dbReference type="ARBA" id="ARBA00022676"/>
    </source>
</evidence>
<keyword evidence="2" id="KW-0328">Glycosyltransferase</keyword>
<keyword evidence="3" id="KW-0808">Transferase</keyword>
<name>A0A9N9TL12_PHYSR</name>
<reference evidence="6" key="1">
    <citation type="submission" date="2022-01" db="EMBL/GenBank/DDBJ databases">
        <authorList>
            <person name="King R."/>
        </authorList>
    </citation>
    <scope>NUCLEOTIDE SEQUENCE</scope>
</reference>
<evidence type="ECO:0000256" key="1">
    <source>
        <dbReference type="ARBA" id="ARBA00009995"/>
    </source>
</evidence>
<organism evidence="6 7">
    <name type="scientific">Phyllotreta striolata</name>
    <name type="common">Striped flea beetle</name>
    <name type="synonym">Crioceris striolata</name>
    <dbReference type="NCBI Taxonomy" id="444603"/>
    <lineage>
        <taxon>Eukaryota</taxon>
        <taxon>Metazoa</taxon>
        <taxon>Ecdysozoa</taxon>
        <taxon>Arthropoda</taxon>
        <taxon>Hexapoda</taxon>
        <taxon>Insecta</taxon>
        <taxon>Pterygota</taxon>
        <taxon>Neoptera</taxon>
        <taxon>Endopterygota</taxon>
        <taxon>Coleoptera</taxon>
        <taxon>Polyphaga</taxon>
        <taxon>Cucujiformia</taxon>
        <taxon>Chrysomeloidea</taxon>
        <taxon>Chrysomelidae</taxon>
        <taxon>Galerucinae</taxon>
        <taxon>Alticini</taxon>
        <taxon>Phyllotreta</taxon>
    </lineage>
</organism>
<dbReference type="SUPFAM" id="SSF53756">
    <property type="entry name" value="UDP-Glycosyltransferase/glycogen phosphorylase"/>
    <property type="match status" value="1"/>
</dbReference>
<sequence>MSSIKFISVCAIFALVVTPNIASKILAIVPTATYSHQLAFRNVWIALANRGHQVTLLTTHPMNNPDLKNLREIDTGSSSKIVEDYIELIHKSPESKAFKLMTSSFDDTMRHQLSLEPVRNLIHNESGFDLVITESIAYEFLAFADLYKCPRVLVSSFQPLNFVLSVLGNPTSPAIPTIEISILTGQVGNTFYIRFKGFMMSLLYLLFKWVEHLPLRHEILKEAFGPNVRRPTEILRDTDLLLISSSPIITGITSVGPNIVHIGDGLHNFPPKPLPKDLQKFLDSATEGCIYFSLGTNSKGTYLPPEEIQLFLDTFKELPYKVLWKFENVDMIKPPKNVKLMPWLPQQDVLRHPNVKLFIMQGGLQSLEESILSRVPMLIIPGWYTDQKANAMQMELKGVARIVHHKPLPSKEYLTEVINDVITNPKYIDNVNKIADLITDQPMKGVDKAVWWIEYVLRHKGAKHLRHPAIDIPFYQYYCLDSISVVIGIVVSVCAILIWIAKKILRAVVGILHKSTPTVNKKKVTTKRSKKDS</sequence>
<keyword evidence="7" id="KW-1185">Reference proteome</keyword>
<dbReference type="InterPro" id="IPR002213">
    <property type="entry name" value="UDP_glucos_trans"/>
</dbReference>
<dbReference type="OrthoDB" id="5835829at2759"/>
<dbReference type="PANTHER" id="PTHR48043">
    <property type="entry name" value="EG:EG0003.4 PROTEIN-RELATED"/>
    <property type="match status" value="1"/>
</dbReference>